<protein>
    <submittedName>
        <fullName evidence="2">Uncharacterized protein</fullName>
    </submittedName>
</protein>
<gene>
    <name evidence="2" type="ORF">FE697_018890</name>
</gene>
<name>A0A5Q6RPL2_9ACTN</name>
<feature type="region of interest" description="Disordered" evidence="1">
    <location>
        <begin position="16"/>
        <end position="114"/>
    </location>
</feature>
<accession>A0A5Q6RPL2</accession>
<comment type="caution">
    <text evidence="2">The sequence shown here is derived from an EMBL/GenBank/DDBJ whole genome shotgun (WGS) entry which is preliminary data.</text>
</comment>
<proteinExistence type="predicted"/>
<evidence type="ECO:0000313" key="3">
    <source>
        <dbReference type="Proteomes" id="UP000307768"/>
    </source>
</evidence>
<dbReference type="AlphaFoldDB" id="A0A5Q6RPL2"/>
<organism evidence="2 3">
    <name type="scientific">Mumia zhuanghuii</name>
    <dbReference type="NCBI Taxonomy" id="2585211"/>
    <lineage>
        <taxon>Bacteria</taxon>
        <taxon>Bacillati</taxon>
        <taxon>Actinomycetota</taxon>
        <taxon>Actinomycetes</taxon>
        <taxon>Propionibacteriales</taxon>
        <taxon>Nocardioidaceae</taxon>
        <taxon>Mumia</taxon>
    </lineage>
</organism>
<feature type="compositionally biased region" description="Basic residues" evidence="1">
    <location>
        <begin position="53"/>
        <end position="68"/>
    </location>
</feature>
<reference evidence="2 3" key="1">
    <citation type="submission" date="2019-09" db="EMBL/GenBank/DDBJ databases">
        <title>Mumia zhuanghuii sp. nov. isolated from the intestinal contents of plateau pika (Ochotona curzoniae) in the Qinghai-Tibet plateau of China.</title>
        <authorList>
            <person name="Tian Z."/>
        </authorList>
    </citation>
    <scope>NUCLEOTIDE SEQUENCE [LARGE SCALE GENOMIC DNA]</scope>
    <source>
        <strain evidence="3">350</strain>
    </source>
</reference>
<sequence>MEIPIEHGAQLRWLLALSPRESTPRDEGLEDRDPTVTRIAAGERHRDAGKGARGCRGRRRRRRRRGLRGRGDGGRRRGGISRRGALAVAAAREGKRDRRRGQNPTQLHSRDLPARVLAKVRPIRTISGTRLRVKPLPA</sequence>
<evidence type="ECO:0000256" key="1">
    <source>
        <dbReference type="SAM" id="MobiDB-lite"/>
    </source>
</evidence>
<evidence type="ECO:0000313" key="2">
    <source>
        <dbReference type="EMBL" id="KAA1419960.1"/>
    </source>
</evidence>
<feature type="compositionally biased region" description="Basic and acidic residues" evidence="1">
    <location>
        <begin position="22"/>
        <end position="50"/>
    </location>
</feature>
<dbReference type="EMBL" id="VDFQ02000006">
    <property type="protein sequence ID" value="KAA1419960.1"/>
    <property type="molecule type" value="Genomic_DNA"/>
</dbReference>
<dbReference type="Proteomes" id="UP000307768">
    <property type="component" value="Unassembled WGS sequence"/>
</dbReference>